<proteinExistence type="inferred from homology"/>
<dbReference type="GO" id="GO:0005544">
    <property type="term" value="F:calcium-dependent phospholipid binding"/>
    <property type="evidence" value="ECO:0007669"/>
    <property type="project" value="InterPro"/>
</dbReference>
<dbReference type="PANTHER" id="PTHR10502:SF102">
    <property type="entry name" value="ANNEXIN B11"/>
    <property type="match status" value="1"/>
</dbReference>
<evidence type="ECO:0000313" key="4">
    <source>
        <dbReference type="Proteomes" id="UP001412239"/>
    </source>
</evidence>
<dbReference type="GO" id="GO:0005634">
    <property type="term" value="C:nucleus"/>
    <property type="evidence" value="ECO:0007669"/>
    <property type="project" value="TreeGrafter"/>
</dbReference>
<dbReference type="SUPFAM" id="SSF47874">
    <property type="entry name" value="Annexin"/>
    <property type="match status" value="1"/>
</dbReference>
<evidence type="ECO:0000256" key="2">
    <source>
        <dbReference type="SAM" id="MobiDB-lite"/>
    </source>
</evidence>
<feature type="compositionally biased region" description="Low complexity" evidence="2">
    <location>
        <begin position="102"/>
        <end position="114"/>
    </location>
</feature>
<feature type="region of interest" description="Disordered" evidence="2">
    <location>
        <begin position="338"/>
        <end position="385"/>
    </location>
</feature>
<feature type="compositionally biased region" description="Polar residues" evidence="2">
    <location>
        <begin position="292"/>
        <end position="306"/>
    </location>
</feature>
<dbReference type="GO" id="GO:0005509">
    <property type="term" value="F:calcium ion binding"/>
    <property type="evidence" value="ECO:0007669"/>
    <property type="project" value="InterPro"/>
</dbReference>
<dbReference type="EMBL" id="LN890954">
    <property type="protein sequence ID" value="CUS14902.1"/>
    <property type="molecule type" value="Genomic_DNA"/>
</dbReference>
<feature type="region of interest" description="Disordered" evidence="2">
    <location>
        <begin position="227"/>
        <end position="270"/>
    </location>
</feature>
<feature type="region of interest" description="Disordered" evidence="2">
    <location>
        <begin position="96"/>
        <end position="115"/>
    </location>
</feature>
<name>A0A292Q504_9PEZI</name>
<reference evidence="3" key="1">
    <citation type="submission" date="2015-10" db="EMBL/GenBank/DDBJ databases">
        <authorList>
            <person name="Regsiter A."/>
            <person name="william w."/>
        </authorList>
    </citation>
    <scope>NUCLEOTIDE SEQUENCE</scope>
    <source>
        <strain evidence="3">Montdore</strain>
    </source>
</reference>
<feature type="compositionally biased region" description="Polar residues" evidence="2">
    <location>
        <begin position="233"/>
        <end position="243"/>
    </location>
</feature>
<dbReference type="GO" id="GO:0005886">
    <property type="term" value="C:plasma membrane"/>
    <property type="evidence" value="ECO:0007669"/>
    <property type="project" value="TreeGrafter"/>
</dbReference>
<gene>
    <name evidence="3" type="ORF">GSTUAT00000972001</name>
</gene>
<comment type="similarity">
    <text evidence="1">Belongs to the annexin family.</text>
</comment>
<evidence type="ECO:0008006" key="5">
    <source>
        <dbReference type="Google" id="ProtNLM"/>
    </source>
</evidence>
<sequence length="729" mass="79495">MEMPVNVGDETIQDFIDIWENPELGLPLVSMPRCVPPRSLPKGGAVYREGPRFKVSAQELGMNVGWERGEEEEPALYLQLQTSFERQDMTGNERWATRRASDGSSACSCTSGSTEDSETMVLTPFILSHSNPSSPGADQTLSLGGERSLRSLSASASTGPDYELSPVNLSPVPDGLYPHPLFPQSSNTPGPAPVVQESFLHPILSRASPPRLPRPTTPLRLASVPEITHQRSHSSTGATSCPSPQGPYFENPRARPVTPARKAVSTPSSPERLRAIWPLPIDFRSTGVGESPTASLPRSWGSSSATDGPGLTRKASRILGIDFRPKLALPRGLRSYSSNLSTASSSVPPLSSGHSSTTSTASTSSTRSTRSSASTPSSALPYDPTEDCVTLTTALNQYAKSRKIPHLLNKTVARIALRPSNLENLNQAFASLPSNQSRSLDTEIRTQTTGPHRLLLLKLLSGPHRNEAEWLSTYCRSSPGQAHTQVPPDDKLVAEIIFGKSPRELRLLKAAFAELNNGWNICDALAELYPEGTSSAAFGRAARRLMKCDRDEGEPLGARRNEDIVAQVEDLYAVGRGGGGIKYLDQRLLLEVVIRRSDAFLRDLCRRFRERHARELVDVVAARERVIAGKGGVWPNNLEYAVIHALCCASSRPARDAKLLHDTIGILWVRDTRLIARAARLHFNQRHLRAVRAAYKAKYGKDLGEGIGGEIKRGAYRDLMVRVLEGARV</sequence>
<evidence type="ECO:0000256" key="1">
    <source>
        <dbReference type="ARBA" id="ARBA00007831"/>
    </source>
</evidence>
<accession>A0A292Q504</accession>
<protein>
    <recommendedName>
        <fullName evidence="5">Annexin</fullName>
    </recommendedName>
</protein>
<feature type="region of interest" description="Disordered" evidence="2">
    <location>
        <begin position="288"/>
        <end position="312"/>
    </location>
</feature>
<dbReference type="Gene3D" id="1.10.220.10">
    <property type="entry name" value="Annexin"/>
    <property type="match status" value="1"/>
</dbReference>
<dbReference type="GO" id="GO:0001786">
    <property type="term" value="F:phosphatidylserine binding"/>
    <property type="evidence" value="ECO:0007669"/>
    <property type="project" value="TreeGrafter"/>
</dbReference>
<evidence type="ECO:0000313" key="3">
    <source>
        <dbReference type="EMBL" id="CUS14902.1"/>
    </source>
</evidence>
<dbReference type="GO" id="GO:0005737">
    <property type="term" value="C:cytoplasm"/>
    <property type="evidence" value="ECO:0007669"/>
    <property type="project" value="TreeGrafter"/>
</dbReference>
<keyword evidence="4" id="KW-1185">Reference proteome</keyword>
<feature type="compositionally biased region" description="Low complexity" evidence="2">
    <location>
        <begin position="338"/>
        <end position="379"/>
    </location>
</feature>
<dbReference type="GO" id="GO:0012506">
    <property type="term" value="C:vesicle membrane"/>
    <property type="evidence" value="ECO:0007669"/>
    <property type="project" value="TreeGrafter"/>
</dbReference>
<organism evidence="3 4">
    <name type="scientific">Tuber aestivum</name>
    <name type="common">summer truffle</name>
    <dbReference type="NCBI Taxonomy" id="59557"/>
    <lineage>
        <taxon>Eukaryota</taxon>
        <taxon>Fungi</taxon>
        <taxon>Dikarya</taxon>
        <taxon>Ascomycota</taxon>
        <taxon>Pezizomycotina</taxon>
        <taxon>Pezizomycetes</taxon>
        <taxon>Pezizales</taxon>
        <taxon>Tuberaceae</taxon>
        <taxon>Tuber</taxon>
    </lineage>
</organism>
<dbReference type="InterPro" id="IPR037104">
    <property type="entry name" value="Annexin_sf"/>
</dbReference>
<dbReference type="PANTHER" id="PTHR10502">
    <property type="entry name" value="ANNEXIN"/>
    <property type="match status" value="1"/>
</dbReference>
<dbReference type="AlphaFoldDB" id="A0A292Q504"/>
<dbReference type="Proteomes" id="UP001412239">
    <property type="component" value="Unassembled WGS sequence"/>
</dbReference>